<evidence type="ECO:0000313" key="3">
    <source>
        <dbReference type="Proteomes" id="UP000712673"/>
    </source>
</evidence>
<dbReference type="EMBL" id="VGLS01000643">
    <property type="protein sequence ID" value="MBM3225654.1"/>
    <property type="molecule type" value="Genomic_DNA"/>
</dbReference>
<dbReference type="Proteomes" id="UP000712673">
    <property type="component" value="Unassembled WGS sequence"/>
</dbReference>
<keyword evidence="1" id="KW-0732">Signal</keyword>
<reference evidence="2" key="1">
    <citation type="submission" date="2019-03" db="EMBL/GenBank/DDBJ databases">
        <title>Lake Tanganyika Metagenome-Assembled Genomes (MAGs).</title>
        <authorList>
            <person name="Tran P."/>
        </authorList>
    </citation>
    <scope>NUCLEOTIDE SEQUENCE</scope>
    <source>
        <strain evidence="2">K_DeepCast_65m_m2_066</strain>
    </source>
</reference>
<evidence type="ECO:0000313" key="2">
    <source>
        <dbReference type="EMBL" id="MBM3225654.1"/>
    </source>
</evidence>
<evidence type="ECO:0008006" key="4">
    <source>
        <dbReference type="Google" id="ProtNLM"/>
    </source>
</evidence>
<name>A0A937W580_UNCTE</name>
<feature type="signal peptide" evidence="1">
    <location>
        <begin position="1"/>
        <end position="25"/>
    </location>
</feature>
<comment type="caution">
    <text evidence="2">The sequence shown here is derived from an EMBL/GenBank/DDBJ whole genome shotgun (WGS) entry which is preliminary data.</text>
</comment>
<proteinExistence type="predicted"/>
<protein>
    <recommendedName>
        <fullName evidence="4">DUF3352 domain-containing protein</fullName>
    </recommendedName>
</protein>
<sequence>MRHFLRRTCALLTLLLTLLPVYAGAAETRQGKPVAVLALRSYQRLEQRLREISTMAKTPGLADMALGMVQLQSAGLGGLDRQRPISVVVPTVSLTGQPPIAVLLPYAEREAMVQTLRSFFPQTIVENGEKLSLQGGPLPAFGRLDSKANVIVVATAPEAVHGFDAALAGTLFGSQDDGPDLVLRVDADTVKQQLDTAWKGLLAGMEQFWQAALQKALEDQAVTPHDTATLTASMGMMQKGIRQVLEDFSRGDIRLTLAPTAWVLDVATTMRAGSASAAFLNAQTGLTSRMGQLFAPEPQALMRVVSNVRMTEGLRQETLALFPALRQGLESKLAAMPSRTAEQKAAGKEAIAVYFGLLEQWYAQKELEAAMEIQASEKSFGVTGWLPLLESTRALSTILDVLDKLPLWTGEAMAKVSRDVSKHQGTALHRLEGPATGTPEVPNTAFLAAQSDILTFHLGHSPAPLHGLLDRIRGLNTQAPKKTDALMHMDLFLSPMLKLGMSKGQTGKQDPMGQALLTRLQQGANDPMQFDLLSGQDAATLRYTFPGTLVQGVAEVMGEQITQQLRGGEQKGSGGKPKK</sequence>
<gene>
    <name evidence="2" type="ORF">FJZ47_17895</name>
</gene>
<accession>A0A937W580</accession>
<feature type="chain" id="PRO_5037462401" description="DUF3352 domain-containing protein" evidence="1">
    <location>
        <begin position="26"/>
        <end position="579"/>
    </location>
</feature>
<organism evidence="2 3">
    <name type="scientific">Tectimicrobiota bacterium</name>
    <dbReference type="NCBI Taxonomy" id="2528274"/>
    <lineage>
        <taxon>Bacteria</taxon>
        <taxon>Pseudomonadati</taxon>
        <taxon>Nitrospinota/Tectimicrobiota group</taxon>
        <taxon>Candidatus Tectimicrobiota</taxon>
    </lineage>
</organism>
<dbReference type="AlphaFoldDB" id="A0A937W580"/>
<evidence type="ECO:0000256" key="1">
    <source>
        <dbReference type="SAM" id="SignalP"/>
    </source>
</evidence>